<dbReference type="GO" id="GO:0016787">
    <property type="term" value="F:hydrolase activity"/>
    <property type="evidence" value="ECO:0007669"/>
    <property type="project" value="UniProtKB-KW"/>
</dbReference>
<dbReference type="EC" id="3.1.-.-" evidence="6"/>
<feature type="binding site" evidence="6">
    <location>
        <position position="119"/>
    </location>
    <ligand>
        <name>Mg(2+)</name>
        <dbReference type="ChEBI" id="CHEBI:18420"/>
    </ligand>
</feature>
<evidence type="ECO:0000256" key="6">
    <source>
        <dbReference type="HAMAP-Rule" id="MF_00265"/>
    </source>
</evidence>
<keyword evidence="4 6" id="KW-0378">Hydrolase</keyword>
<comment type="similarity">
    <text evidence="6">Belongs to the PINc/VapC protein family.</text>
</comment>
<dbReference type="GO" id="GO:0090729">
    <property type="term" value="F:toxin activity"/>
    <property type="evidence" value="ECO:0007669"/>
    <property type="project" value="UniProtKB-KW"/>
</dbReference>
<name>A0A0M0F254_CELCE</name>
<organism evidence="8 9">
    <name type="scientific">Cellulosimicrobium cellulans F16</name>
    <dbReference type="NCBI Taxonomy" id="1350482"/>
    <lineage>
        <taxon>Bacteria</taxon>
        <taxon>Bacillati</taxon>
        <taxon>Actinomycetota</taxon>
        <taxon>Actinomycetes</taxon>
        <taxon>Micrococcales</taxon>
        <taxon>Promicromonosporaceae</taxon>
        <taxon>Cellulosimicrobium</taxon>
    </lineage>
</organism>
<dbReference type="GO" id="GO:0000287">
    <property type="term" value="F:magnesium ion binding"/>
    <property type="evidence" value="ECO:0007669"/>
    <property type="project" value="UniProtKB-UniRule"/>
</dbReference>
<accession>A0A0M0F254</accession>
<keyword evidence="2 6" id="KW-0540">Nuclease</keyword>
<feature type="binding site" evidence="6">
    <location>
        <position position="24"/>
    </location>
    <ligand>
        <name>Mg(2+)</name>
        <dbReference type="ChEBI" id="CHEBI:18420"/>
    </ligand>
</feature>
<dbReference type="CDD" id="cd09874">
    <property type="entry name" value="PIN_MT3492-like"/>
    <property type="match status" value="1"/>
</dbReference>
<evidence type="ECO:0000256" key="1">
    <source>
        <dbReference type="ARBA" id="ARBA00022649"/>
    </source>
</evidence>
<reference evidence="8 9" key="1">
    <citation type="journal article" date="2015" name="Sci. Rep.">
        <title>Functional and structural properties of a novel cellulosome-like multienzyme complex: efficient glycoside hydrolysis of water-insoluble 7-xylosyl-10-deacetylpaclitaxel.</title>
        <authorList>
            <person name="Dou T.Y."/>
            <person name="Luan H.W."/>
            <person name="Ge G.B."/>
            <person name="Dong M.M."/>
            <person name="Zou H.F."/>
            <person name="He Y.Q."/>
            <person name="Cui P."/>
            <person name="Wang J.Y."/>
            <person name="Hao D.C."/>
            <person name="Yang S.L."/>
            <person name="Yang L."/>
        </authorList>
    </citation>
    <scope>NUCLEOTIDE SEQUENCE [LARGE SCALE GENOMIC DNA]</scope>
    <source>
        <strain evidence="8 9">F16</strain>
    </source>
</reference>
<evidence type="ECO:0000256" key="5">
    <source>
        <dbReference type="ARBA" id="ARBA00022842"/>
    </source>
</evidence>
<dbReference type="PATRIC" id="fig|1350482.3.peg.4050"/>
<evidence type="ECO:0000313" key="8">
    <source>
        <dbReference type="EMBL" id="KON71563.1"/>
    </source>
</evidence>
<gene>
    <name evidence="6" type="primary">vapC</name>
    <name evidence="8" type="ORF">M768_18530</name>
</gene>
<feature type="domain" description="PIN" evidence="7">
    <location>
        <begin position="21"/>
        <end position="135"/>
    </location>
</feature>
<comment type="caution">
    <text evidence="8">The sequence shown here is derived from an EMBL/GenBank/DDBJ whole genome shotgun (WGS) entry which is preliminary data.</text>
</comment>
<dbReference type="SUPFAM" id="SSF88723">
    <property type="entry name" value="PIN domain-like"/>
    <property type="match status" value="1"/>
</dbReference>
<dbReference type="Proteomes" id="UP000037387">
    <property type="component" value="Unassembled WGS sequence"/>
</dbReference>
<protein>
    <recommendedName>
        <fullName evidence="6">Ribonuclease VapC</fullName>
        <shortName evidence="6">RNase VapC</shortName>
        <ecNumber evidence="6">3.1.-.-</ecNumber>
    </recommendedName>
    <alternativeName>
        <fullName evidence="6">Toxin VapC</fullName>
    </alternativeName>
</protein>
<evidence type="ECO:0000313" key="9">
    <source>
        <dbReference type="Proteomes" id="UP000037387"/>
    </source>
</evidence>
<comment type="cofactor">
    <cofactor evidence="6">
        <name>Mg(2+)</name>
        <dbReference type="ChEBI" id="CHEBI:18420"/>
    </cofactor>
</comment>
<dbReference type="Gene3D" id="3.40.50.1010">
    <property type="entry name" value="5'-nuclease"/>
    <property type="match status" value="1"/>
</dbReference>
<evidence type="ECO:0000259" key="7">
    <source>
        <dbReference type="Pfam" id="PF01850"/>
    </source>
</evidence>
<sequence>MAAAWRRSCAGSGAEAPMALVYFDASALVKLCVPEAGSALASRLWNRADVVVTSRLADVEVRAALAAGARGGVLDGPGHARALGTWDVLRPALHVVEVAGDVADRASELVAAGALRSNDAVHVASALAVAHDDTLVAAWDPHVVTAARSVGLRVVPWPLGRP</sequence>
<dbReference type="InterPro" id="IPR029060">
    <property type="entry name" value="PIN-like_dom_sf"/>
</dbReference>
<comment type="function">
    <text evidence="6">Toxic component of a toxin-antitoxin (TA) system. An RNase.</text>
</comment>
<dbReference type="EMBL" id="ATNL01000015">
    <property type="protein sequence ID" value="KON71563.1"/>
    <property type="molecule type" value="Genomic_DNA"/>
</dbReference>
<keyword evidence="6" id="KW-0800">Toxin</keyword>
<proteinExistence type="inferred from homology"/>
<evidence type="ECO:0000256" key="4">
    <source>
        <dbReference type="ARBA" id="ARBA00022801"/>
    </source>
</evidence>
<dbReference type="Pfam" id="PF01850">
    <property type="entry name" value="PIN"/>
    <property type="match status" value="1"/>
</dbReference>
<keyword evidence="3 6" id="KW-0479">Metal-binding</keyword>
<keyword evidence="1 6" id="KW-1277">Toxin-antitoxin system</keyword>
<evidence type="ECO:0000256" key="3">
    <source>
        <dbReference type="ARBA" id="ARBA00022723"/>
    </source>
</evidence>
<dbReference type="InterPro" id="IPR022907">
    <property type="entry name" value="VapC_family"/>
</dbReference>
<dbReference type="AlphaFoldDB" id="A0A0M0F254"/>
<dbReference type="InterPro" id="IPR002716">
    <property type="entry name" value="PIN_dom"/>
</dbReference>
<keyword evidence="9" id="KW-1185">Reference proteome</keyword>
<keyword evidence="5 6" id="KW-0460">Magnesium</keyword>
<dbReference type="HAMAP" id="MF_00265">
    <property type="entry name" value="VapC_Nob1"/>
    <property type="match status" value="1"/>
</dbReference>
<evidence type="ECO:0000256" key="2">
    <source>
        <dbReference type="ARBA" id="ARBA00022722"/>
    </source>
</evidence>
<dbReference type="GO" id="GO:0004540">
    <property type="term" value="F:RNA nuclease activity"/>
    <property type="evidence" value="ECO:0007669"/>
    <property type="project" value="InterPro"/>
</dbReference>